<dbReference type="EMBL" id="WNDP01000173">
    <property type="protein sequence ID" value="KAF1018509.1"/>
    <property type="molecule type" value="Genomic_DNA"/>
</dbReference>
<comment type="caution">
    <text evidence="1">The sequence shown here is derived from an EMBL/GenBank/DDBJ whole genome shotgun (WGS) entry which is preliminary data.</text>
</comment>
<evidence type="ECO:0000313" key="2">
    <source>
        <dbReference type="Proteomes" id="UP000490535"/>
    </source>
</evidence>
<gene>
    <name evidence="1" type="ORF">GAK29_04211</name>
</gene>
<evidence type="ECO:0008006" key="3">
    <source>
        <dbReference type="Google" id="ProtNLM"/>
    </source>
</evidence>
<dbReference type="Gene3D" id="3.90.70.10">
    <property type="entry name" value="Cysteine proteinases"/>
    <property type="match status" value="1"/>
</dbReference>
<dbReference type="Proteomes" id="UP000490535">
    <property type="component" value="Unassembled WGS sequence"/>
</dbReference>
<name>A0A833PC44_ACIBZ</name>
<accession>A0A833PC44</accession>
<protein>
    <recommendedName>
        <fullName evidence="3">Peptidase C39</fullName>
    </recommendedName>
</protein>
<dbReference type="AlphaFoldDB" id="A0A833PC44"/>
<reference evidence="2" key="1">
    <citation type="journal article" date="2020" name="MBio">
        <title>Horizontal gene transfer to a defensive symbiont with a reduced genome amongst a multipartite beetle microbiome.</title>
        <authorList>
            <person name="Waterworth S.C."/>
            <person name="Florez L.V."/>
            <person name="Rees E.R."/>
            <person name="Hertweck C."/>
            <person name="Kaltenpoth M."/>
            <person name="Kwan J.C."/>
        </authorList>
    </citation>
    <scope>NUCLEOTIDE SEQUENCE [LARGE SCALE GENOMIC DNA]</scope>
</reference>
<organism evidence="1 2">
    <name type="scientific">Acinetobacter bereziniae</name>
    <name type="common">Acinetobacter genomosp. 10</name>
    <dbReference type="NCBI Taxonomy" id="106648"/>
    <lineage>
        <taxon>Bacteria</taxon>
        <taxon>Pseudomonadati</taxon>
        <taxon>Pseudomonadota</taxon>
        <taxon>Gammaproteobacteria</taxon>
        <taxon>Moraxellales</taxon>
        <taxon>Moraxellaceae</taxon>
        <taxon>Acinetobacter</taxon>
    </lineage>
</organism>
<sequence>MSLQIPEELLNLEANGGIFAVWMLMQNYAIPVDIQTLVELCNYDPDAGTFTIGLAVGLKKLGFDITFHSAEDPDIHIKEIEYYKLAKHLGLTVAQPLIYQDVQTNIEHGYSMIVYYDTLDGIGNHSLVYSIDDQHICFYDSFEPMAKKIFEQQSRAEGICQQAIVIRGYNPAIRYS</sequence>
<proteinExistence type="predicted"/>
<evidence type="ECO:0000313" key="1">
    <source>
        <dbReference type="EMBL" id="KAF1018509.1"/>
    </source>
</evidence>